<evidence type="ECO:0000256" key="1">
    <source>
        <dbReference type="SAM" id="MobiDB-lite"/>
    </source>
</evidence>
<organism evidence="2 3">
    <name type="scientific">Chara braunii</name>
    <name type="common">Braun's stonewort</name>
    <dbReference type="NCBI Taxonomy" id="69332"/>
    <lineage>
        <taxon>Eukaryota</taxon>
        <taxon>Viridiplantae</taxon>
        <taxon>Streptophyta</taxon>
        <taxon>Charophyceae</taxon>
        <taxon>Charales</taxon>
        <taxon>Characeae</taxon>
        <taxon>Chara</taxon>
    </lineage>
</organism>
<dbReference type="AlphaFoldDB" id="A0A388JR65"/>
<protein>
    <submittedName>
        <fullName evidence="2">Uncharacterized protein</fullName>
    </submittedName>
</protein>
<dbReference type="EMBL" id="BFEA01000010">
    <property type="protein sequence ID" value="GBG60267.1"/>
    <property type="molecule type" value="Genomic_DNA"/>
</dbReference>
<gene>
    <name evidence="2" type="ORF">CBR_g4220</name>
</gene>
<evidence type="ECO:0000313" key="3">
    <source>
        <dbReference type="Proteomes" id="UP000265515"/>
    </source>
</evidence>
<dbReference type="Proteomes" id="UP000265515">
    <property type="component" value="Unassembled WGS sequence"/>
</dbReference>
<comment type="caution">
    <text evidence="2">The sequence shown here is derived from an EMBL/GenBank/DDBJ whole genome shotgun (WGS) entry which is preliminary data.</text>
</comment>
<keyword evidence="3" id="KW-1185">Reference proteome</keyword>
<name>A0A388JR65_CHABU</name>
<dbReference type="Gramene" id="GBG60267">
    <property type="protein sequence ID" value="GBG60267"/>
    <property type="gene ID" value="CBR_g4220"/>
</dbReference>
<feature type="region of interest" description="Disordered" evidence="1">
    <location>
        <begin position="1"/>
        <end position="22"/>
    </location>
</feature>
<accession>A0A388JR65</accession>
<proteinExistence type="predicted"/>
<sequence length="106" mass="11848">MVGSGATEEEAPPWPPCRRTGDQNWELGDDGHAASCSCCMPAARVTTCACELLSPFLKYIRCRFHTRFLGKLAHDLALGNRIQPLLRFADESGMRWIPASFRHTKL</sequence>
<reference evidence="2 3" key="1">
    <citation type="journal article" date="2018" name="Cell">
        <title>The Chara Genome: Secondary Complexity and Implications for Plant Terrestrialization.</title>
        <authorList>
            <person name="Nishiyama T."/>
            <person name="Sakayama H."/>
            <person name="Vries J.D."/>
            <person name="Buschmann H."/>
            <person name="Saint-Marcoux D."/>
            <person name="Ullrich K.K."/>
            <person name="Haas F.B."/>
            <person name="Vanderstraeten L."/>
            <person name="Becker D."/>
            <person name="Lang D."/>
            <person name="Vosolsobe S."/>
            <person name="Rombauts S."/>
            <person name="Wilhelmsson P.K.I."/>
            <person name="Janitza P."/>
            <person name="Kern R."/>
            <person name="Heyl A."/>
            <person name="Rumpler F."/>
            <person name="Villalobos L.I.A.C."/>
            <person name="Clay J.M."/>
            <person name="Skokan R."/>
            <person name="Toyoda A."/>
            <person name="Suzuki Y."/>
            <person name="Kagoshima H."/>
            <person name="Schijlen E."/>
            <person name="Tajeshwar N."/>
            <person name="Catarino B."/>
            <person name="Hetherington A.J."/>
            <person name="Saltykova A."/>
            <person name="Bonnot C."/>
            <person name="Breuninger H."/>
            <person name="Symeonidi A."/>
            <person name="Radhakrishnan G.V."/>
            <person name="Van Nieuwerburgh F."/>
            <person name="Deforce D."/>
            <person name="Chang C."/>
            <person name="Karol K.G."/>
            <person name="Hedrich R."/>
            <person name="Ulvskov P."/>
            <person name="Glockner G."/>
            <person name="Delwiche C.F."/>
            <person name="Petrasek J."/>
            <person name="Van de Peer Y."/>
            <person name="Friml J."/>
            <person name="Beilby M."/>
            <person name="Dolan L."/>
            <person name="Kohara Y."/>
            <person name="Sugano S."/>
            <person name="Fujiyama A."/>
            <person name="Delaux P.-M."/>
            <person name="Quint M."/>
            <person name="TheiBen G."/>
            <person name="Hagemann M."/>
            <person name="Harholt J."/>
            <person name="Dunand C."/>
            <person name="Zachgo S."/>
            <person name="Langdale J."/>
            <person name="Maumus F."/>
            <person name="Straeten D.V.D."/>
            <person name="Gould S.B."/>
            <person name="Rensing S.A."/>
        </authorList>
    </citation>
    <scope>NUCLEOTIDE SEQUENCE [LARGE SCALE GENOMIC DNA]</scope>
    <source>
        <strain evidence="2 3">S276</strain>
    </source>
</reference>
<evidence type="ECO:0000313" key="2">
    <source>
        <dbReference type="EMBL" id="GBG60267.1"/>
    </source>
</evidence>